<evidence type="ECO:0000259" key="1">
    <source>
        <dbReference type="SMART" id="SM00966"/>
    </source>
</evidence>
<dbReference type="SMART" id="SM00966">
    <property type="entry name" value="SpoVT_AbrB"/>
    <property type="match status" value="1"/>
</dbReference>
<dbReference type="InterPro" id="IPR038078">
    <property type="entry name" value="PhoU-like_sf"/>
</dbReference>
<dbReference type="Gene3D" id="1.20.58.220">
    <property type="entry name" value="Phosphate transport system protein phou homolog 2, domain 2"/>
    <property type="match status" value="2"/>
</dbReference>
<dbReference type="PANTHER" id="PTHR42930:SF2">
    <property type="entry name" value="PHOU DOMAIN-CONTAINING PROTEIN"/>
    <property type="match status" value="1"/>
</dbReference>
<dbReference type="PANTHER" id="PTHR42930">
    <property type="entry name" value="PHOSPHATE-SPECIFIC TRANSPORT SYSTEM ACCESSORY PROTEIN PHOU"/>
    <property type="match status" value="1"/>
</dbReference>
<dbReference type="Proteomes" id="UP000074294">
    <property type="component" value="Unassembled WGS sequence"/>
</dbReference>
<comment type="caution">
    <text evidence="2">The sequence shown here is derived from an EMBL/GenBank/DDBJ whole genome shotgun (WGS) entry which is preliminary data.</text>
</comment>
<organism evidence="2 3">
    <name type="scientific">Hadarchaeum yellowstonense</name>
    <dbReference type="NCBI Taxonomy" id="1776334"/>
    <lineage>
        <taxon>Archaea</taxon>
        <taxon>Methanobacteriati</taxon>
        <taxon>Candidatus Hadarchaeota</taxon>
        <taxon>Candidatus Hadarchaeia</taxon>
        <taxon>Candidatus Hadarchaeales</taxon>
        <taxon>Candidatus Hadarchaeaceae</taxon>
        <taxon>Candidatus Hadarchaeum</taxon>
    </lineage>
</organism>
<accession>A0A147K085</accession>
<name>A0A147K085_HADYE</name>
<protein>
    <recommendedName>
        <fullName evidence="1">SpoVT-AbrB domain-containing protein</fullName>
    </recommendedName>
</protein>
<dbReference type="InterPro" id="IPR026022">
    <property type="entry name" value="PhoU_dom"/>
</dbReference>
<dbReference type="Pfam" id="PF01895">
    <property type="entry name" value="PhoU"/>
    <property type="match status" value="2"/>
</dbReference>
<dbReference type="Pfam" id="PF04014">
    <property type="entry name" value="MazE_antitoxin"/>
    <property type="match status" value="1"/>
</dbReference>
<dbReference type="GO" id="GO:0030643">
    <property type="term" value="P:intracellular phosphate ion homeostasis"/>
    <property type="evidence" value="ECO:0007669"/>
    <property type="project" value="InterPro"/>
</dbReference>
<reference evidence="2 3" key="1">
    <citation type="journal article" date="2016" name="Nat. Microbiol.">
        <title>Genomic inference of the metabolism of cosmopolitan subsurface Archaea, Hadesarchaea.</title>
        <authorList>
            <person name="Baker B.J."/>
            <person name="Saw J.H."/>
            <person name="Lind A.E."/>
            <person name="Lazar C.S."/>
            <person name="Hinrichs K.-U."/>
            <person name="Teske A.P."/>
            <person name="Ettema T.J."/>
        </authorList>
    </citation>
    <scope>NUCLEOTIDE SEQUENCE [LARGE SCALE GENOMIC DNA]</scope>
</reference>
<dbReference type="STRING" id="1776334.APZ16_07255"/>
<dbReference type="InterPro" id="IPR007159">
    <property type="entry name" value="SpoVT-AbrB_dom"/>
</dbReference>
<sequence length="344" mass="38844">MEKNDSTEVRKVQKTGGATYIVSLPKDWVEENKIKPGDGLMIRRLEDASLQIIPPGTQEKKVAEAKIGTSPDEDPHKIARKVISLYLVGYNLIHINSETKFSPIQRKVIKNYVKEKLIGAELIADSPSEMTIRILLSYPELSVKDALRRMFLIASSMQKEAISALEKLDRVTAEEVVRLDDEVDRFSMYIIRQIKIAVQNPRTIKSIGLRNARDCLGYRLIVKSVERIADHAASIAEKVKLIHKPLNKGVLREIQNMSAFVNAMLEKSMLALFKEDYNLAEEIIAEKERVKPMEERATKLALEIPGEDSINVRLIVESLRRIAEYSSDIAEIVLNLTVAAQVIT</sequence>
<evidence type="ECO:0000313" key="3">
    <source>
        <dbReference type="Proteomes" id="UP000074294"/>
    </source>
</evidence>
<dbReference type="EMBL" id="LQMQ01000009">
    <property type="protein sequence ID" value="KUO42265.1"/>
    <property type="molecule type" value="Genomic_DNA"/>
</dbReference>
<evidence type="ECO:0000313" key="2">
    <source>
        <dbReference type="EMBL" id="KUO42265.1"/>
    </source>
</evidence>
<gene>
    <name evidence="2" type="ORF">APZ16_07255</name>
</gene>
<dbReference type="AlphaFoldDB" id="A0A147K085"/>
<dbReference type="GO" id="GO:0003677">
    <property type="term" value="F:DNA binding"/>
    <property type="evidence" value="ECO:0007669"/>
    <property type="project" value="InterPro"/>
</dbReference>
<feature type="domain" description="SpoVT-AbrB" evidence="1">
    <location>
        <begin position="14"/>
        <end position="60"/>
    </location>
</feature>
<proteinExistence type="predicted"/>
<dbReference type="SUPFAM" id="SSF109755">
    <property type="entry name" value="PhoU-like"/>
    <property type="match status" value="1"/>
</dbReference>
<dbReference type="GO" id="GO:0045936">
    <property type="term" value="P:negative regulation of phosphate metabolic process"/>
    <property type="evidence" value="ECO:0007669"/>
    <property type="project" value="InterPro"/>
</dbReference>
<dbReference type="InterPro" id="IPR028366">
    <property type="entry name" value="PhoU"/>
</dbReference>